<evidence type="ECO:0000259" key="11">
    <source>
        <dbReference type="Pfam" id="PF00408"/>
    </source>
</evidence>
<comment type="pathway">
    <text evidence="3">Nucleotide-sugar biosynthesis; GDP-alpha-D-mannose biosynthesis; alpha-D-mannose 1-phosphate from D-fructose 6-phosphate: step 2/2.</text>
</comment>
<evidence type="ECO:0000256" key="7">
    <source>
        <dbReference type="ARBA" id="ARBA00022723"/>
    </source>
</evidence>
<dbReference type="PROSITE" id="PS00710">
    <property type="entry name" value="PGM_PMM"/>
    <property type="match status" value="1"/>
</dbReference>
<reference evidence="16" key="1">
    <citation type="submission" date="2016-07" db="EMBL/GenBank/DDBJ databases">
        <authorList>
            <person name="Florea S."/>
            <person name="Webb J.S."/>
            <person name="Jaromczyk J."/>
            <person name="Schardl C.L."/>
        </authorList>
    </citation>
    <scope>NUCLEOTIDE SEQUENCE [LARGE SCALE GENOMIC DNA]</scope>
    <source>
        <strain evidence="16">CDC-D5610</strain>
    </source>
</reference>
<evidence type="ECO:0000256" key="6">
    <source>
        <dbReference type="ARBA" id="ARBA00022553"/>
    </source>
</evidence>
<keyword evidence="7 10" id="KW-0479">Metal-binding</keyword>
<dbReference type="EC" id="5.4.2.8" evidence="5"/>
<dbReference type="InterPro" id="IPR005844">
    <property type="entry name" value="A-D-PHexomutase_a/b/a-I"/>
</dbReference>
<proteinExistence type="inferred from homology"/>
<dbReference type="GO" id="GO:0004615">
    <property type="term" value="F:phosphomannomutase activity"/>
    <property type="evidence" value="ECO:0007669"/>
    <property type="project" value="UniProtKB-EC"/>
</dbReference>
<protein>
    <recommendedName>
        <fullName evidence="5">phosphomannomutase</fullName>
        <ecNumber evidence="5">5.4.2.8</ecNumber>
    </recommendedName>
</protein>
<comment type="cofactor">
    <cofactor evidence="2">
        <name>Mg(2+)</name>
        <dbReference type="ChEBI" id="CHEBI:18420"/>
    </cofactor>
</comment>
<dbReference type="Pfam" id="PF02880">
    <property type="entry name" value="PGM_PMM_III"/>
    <property type="match status" value="1"/>
</dbReference>
<dbReference type="OrthoDB" id="9803322at2"/>
<evidence type="ECO:0000259" key="12">
    <source>
        <dbReference type="Pfam" id="PF02878"/>
    </source>
</evidence>
<evidence type="ECO:0000313" key="15">
    <source>
        <dbReference type="EMBL" id="ASQ45611.1"/>
    </source>
</evidence>
<dbReference type="InterPro" id="IPR016055">
    <property type="entry name" value="A-D-PHexomutase_a/b/a-I/II/III"/>
</dbReference>
<dbReference type="KEGG" id="lcd:clem_05275"/>
<dbReference type="GO" id="GO:0000287">
    <property type="term" value="F:magnesium ion binding"/>
    <property type="evidence" value="ECO:0007669"/>
    <property type="project" value="InterPro"/>
</dbReference>
<dbReference type="GO" id="GO:0005975">
    <property type="term" value="P:carbohydrate metabolic process"/>
    <property type="evidence" value="ECO:0007669"/>
    <property type="project" value="InterPro"/>
</dbReference>
<organism evidence="15 16">
    <name type="scientific">Legionella clemsonensis</name>
    <dbReference type="NCBI Taxonomy" id="1867846"/>
    <lineage>
        <taxon>Bacteria</taxon>
        <taxon>Pseudomonadati</taxon>
        <taxon>Pseudomonadota</taxon>
        <taxon>Gammaproteobacteria</taxon>
        <taxon>Legionellales</taxon>
        <taxon>Legionellaceae</taxon>
        <taxon>Legionella</taxon>
    </lineage>
</organism>
<evidence type="ECO:0000313" key="16">
    <source>
        <dbReference type="Proteomes" id="UP000201728"/>
    </source>
</evidence>
<dbReference type="EMBL" id="CP016397">
    <property type="protein sequence ID" value="ASQ45611.1"/>
    <property type="molecule type" value="Genomic_DNA"/>
</dbReference>
<comment type="catalytic activity">
    <reaction evidence="1">
        <text>alpha-D-mannose 1-phosphate = D-mannose 6-phosphate</text>
        <dbReference type="Rhea" id="RHEA:11140"/>
        <dbReference type="ChEBI" id="CHEBI:58409"/>
        <dbReference type="ChEBI" id="CHEBI:58735"/>
        <dbReference type="EC" id="5.4.2.8"/>
    </reaction>
</comment>
<dbReference type="RefSeq" id="WP_094090653.1">
    <property type="nucleotide sequence ID" value="NZ_CP016397.1"/>
</dbReference>
<feature type="domain" description="Alpha-D-phosphohexomutase alpha/beta/alpha" evidence="14">
    <location>
        <begin position="267"/>
        <end position="375"/>
    </location>
</feature>
<dbReference type="PRINTS" id="PR00509">
    <property type="entry name" value="PGMPMM"/>
</dbReference>
<feature type="domain" description="Alpha-D-phosphohexomutase alpha/beta/alpha" evidence="12">
    <location>
        <begin position="14"/>
        <end position="126"/>
    </location>
</feature>
<dbReference type="Pfam" id="PF02878">
    <property type="entry name" value="PGM_PMM_I"/>
    <property type="match status" value="1"/>
</dbReference>
<dbReference type="InterPro" id="IPR005845">
    <property type="entry name" value="A-D-PHexomutase_a/b/a-II"/>
</dbReference>
<evidence type="ECO:0000256" key="9">
    <source>
        <dbReference type="ARBA" id="ARBA00023235"/>
    </source>
</evidence>
<feature type="domain" description="Alpha-D-phosphohexomutase alpha/beta/alpha" evidence="13">
    <location>
        <begin position="165"/>
        <end position="262"/>
    </location>
</feature>
<evidence type="ECO:0000256" key="4">
    <source>
        <dbReference type="ARBA" id="ARBA00010231"/>
    </source>
</evidence>
<keyword evidence="8 10" id="KW-0460">Magnesium</keyword>
<keyword evidence="6" id="KW-0597">Phosphoprotein</keyword>
<dbReference type="PANTHER" id="PTHR43771:SF2">
    <property type="entry name" value="PHOSPHOMANNOMUTASE_PHOSPHOGLUCOMUTASE"/>
    <property type="match status" value="1"/>
</dbReference>
<dbReference type="Pfam" id="PF00408">
    <property type="entry name" value="PGM_PMM_IV"/>
    <property type="match status" value="1"/>
</dbReference>
<evidence type="ECO:0000256" key="8">
    <source>
        <dbReference type="ARBA" id="ARBA00022842"/>
    </source>
</evidence>
<accession>A0A222P1C0</accession>
<dbReference type="InterPro" id="IPR005841">
    <property type="entry name" value="Alpha-D-phosphohexomutase_SF"/>
</dbReference>
<dbReference type="CDD" id="cd03089">
    <property type="entry name" value="PMM_PGM"/>
    <property type="match status" value="1"/>
</dbReference>
<comment type="similarity">
    <text evidence="4 10">Belongs to the phosphohexose mutase family.</text>
</comment>
<evidence type="ECO:0000259" key="13">
    <source>
        <dbReference type="Pfam" id="PF02879"/>
    </source>
</evidence>
<dbReference type="Gene3D" id="3.30.310.50">
    <property type="entry name" value="Alpha-D-phosphohexomutase, C-terminal domain"/>
    <property type="match status" value="1"/>
</dbReference>
<name>A0A222P1C0_9GAMM</name>
<keyword evidence="9 15" id="KW-0413">Isomerase</keyword>
<evidence type="ECO:0000256" key="3">
    <source>
        <dbReference type="ARBA" id="ARBA00004699"/>
    </source>
</evidence>
<dbReference type="Gene3D" id="3.40.120.10">
    <property type="entry name" value="Alpha-D-Glucose-1,6-Bisphosphate, subunit A, domain 3"/>
    <property type="match status" value="3"/>
</dbReference>
<evidence type="ECO:0000256" key="5">
    <source>
        <dbReference type="ARBA" id="ARBA00012730"/>
    </source>
</evidence>
<evidence type="ECO:0000259" key="14">
    <source>
        <dbReference type="Pfam" id="PF02880"/>
    </source>
</evidence>
<dbReference type="InterPro" id="IPR005843">
    <property type="entry name" value="A-D-PHexomutase_C"/>
</dbReference>
<dbReference type="AlphaFoldDB" id="A0A222P1C0"/>
<evidence type="ECO:0000256" key="10">
    <source>
        <dbReference type="RuleBase" id="RU004326"/>
    </source>
</evidence>
<sequence length="470" mass="52504">MEDLEVIKTASLGIFRSYDIRGVVGKYLNRNTYFTLGLVIGTELQELYKEDCILVCRDSRESSEAFSQALAYGLSLAGVRVINIGCLPTPLLYFAMNFLNCSSGVMVTASHNPINYNGLKVILSGNNYHGELLGNLYHRIVQQRYCMQSSSTVVIDHPTDELIAHYIKAVKKDVRLTRKFRVVVDCGNAVAGKVAPQLLMALGCEVIPLFCEVKTTFTNHHPDPALEENLKDLSRVVREENADLGVAFDGDGDRLGVVDNQGRIINADKLLLAFSAALLAQRSDVAVVFDVKCSQQLSDYITEHHGKAVMTKTGMAHIVEGMVMHQAMLGGEFCGHFYFYDRWLEHDDGIYAAARTLEILSQQFEDAYTFYNQFPSKVATGELKIAIAEHKKQAFMEQLLEQAPFIGGEVNYIDGLRVKFSNGWGLIRASNTTPCLTVRFEADTEKDLQLIQLLFRELILSINSMLELPF</sequence>
<dbReference type="InterPro" id="IPR036900">
    <property type="entry name" value="A-D-PHexomutase_C_sf"/>
</dbReference>
<dbReference type="PANTHER" id="PTHR43771">
    <property type="entry name" value="PHOSPHOMANNOMUTASE"/>
    <property type="match status" value="1"/>
</dbReference>
<evidence type="ECO:0000256" key="1">
    <source>
        <dbReference type="ARBA" id="ARBA00000586"/>
    </source>
</evidence>
<keyword evidence="16" id="KW-1185">Reference proteome</keyword>
<dbReference type="InterPro" id="IPR005846">
    <property type="entry name" value="A-D-PHexomutase_a/b/a-III"/>
</dbReference>
<evidence type="ECO:0000256" key="2">
    <source>
        <dbReference type="ARBA" id="ARBA00001946"/>
    </source>
</evidence>
<dbReference type="InterPro" id="IPR016066">
    <property type="entry name" value="A-D-PHexomutase_CS"/>
</dbReference>
<feature type="domain" description="Alpha-D-phosphohexomutase C-terminal" evidence="11">
    <location>
        <begin position="385"/>
        <end position="452"/>
    </location>
</feature>
<dbReference type="Proteomes" id="UP000201728">
    <property type="component" value="Chromosome"/>
</dbReference>
<gene>
    <name evidence="15" type="primary">algC_1</name>
    <name evidence="15" type="ORF">clem_05275</name>
</gene>
<dbReference type="SUPFAM" id="SSF53738">
    <property type="entry name" value="Phosphoglucomutase, first 3 domains"/>
    <property type="match status" value="3"/>
</dbReference>
<dbReference type="Pfam" id="PF02879">
    <property type="entry name" value="PGM_PMM_II"/>
    <property type="match status" value="1"/>
</dbReference>
<dbReference type="SUPFAM" id="SSF55957">
    <property type="entry name" value="Phosphoglucomutase, C-terminal domain"/>
    <property type="match status" value="1"/>
</dbReference>